<keyword evidence="3" id="KW-1185">Reference proteome</keyword>
<dbReference type="RefSeq" id="XP_026615830.1">
    <property type="nucleotide sequence ID" value="XM_026759411.1"/>
</dbReference>
<reference evidence="2" key="1">
    <citation type="submission" date="2018-08" db="EMBL/GenBank/DDBJ databases">
        <title>Draft genome sequence of azole-resistant Aspergillus thermomutatus (Neosartorya pseudofischeri) strain HMR AF 39, isolated from a human nasal aspirate.</title>
        <authorList>
            <person name="Parent-Michaud M."/>
            <person name="Dufresne P.J."/>
            <person name="Fournier E."/>
            <person name="Martineau C."/>
            <person name="Moreira S."/>
            <person name="Perkins V."/>
            <person name="De Repentigny L."/>
            <person name="Dufresne S.F."/>
        </authorList>
    </citation>
    <scope>NUCLEOTIDE SEQUENCE [LARGE SCALE GENOMIC DNA]</scope>
    <source>
        <strain evidence="2">HMR AF 39</strain>
    </source>
</reference>
<dbReference type="AlphaFoldDB" id="A0A397H9J1"/>
<dbReference type="OrthoDB" id="76567at2759"/>
<dbReference type="VEuPathDB" id="FungiDB:CDV56_105792"/>
<feature type="compositionally biased region" description="Polar residues" evidence="1">
    <location>
        <begin position="8"/>
        <end position="26"/>
    </location>
</feature>
<accession>A0A397H9J1</accession>
<gene>
    <name evidence="2" type="ORF">CDV56_105792</name>
</gene>
<name>A0A397H9J1_ASPTH</name>
<evidence type="ECO:0000313" key="3">
    <source>
        <dbReference type="Proteomes" id="UP000215305"/>
    </source>
</evidence>
<dbReference type="EMBL" id="NKHU02000058">
    <property type="protein sequence ID" value="RHZ59722.1"/>
    <property type="molecule type" value="Genomic_DNA"/>
</dbReference>
<feature type="region of interest" description="Disordered" evidence="1">
    <location>
        <begin position="1"/>
        <end position="27"/>
    </location>
</feature>
<proteinExistence type="predicted"/>
<dbReference type="GeneID" id="38127766"/>
<evidence type="ECO:0000313" key="2">
    <source>
        <dbReference type="EMBL" id="RHZ59722.1"/>
    </source>
</evidence>
<evidence type="ECO:0000256" key="1">
    <source>
        <dbReference type="SAM" id="MobiDB-lite"/>
    </source>
</evidence>
<organism evidence="2 3">
    <name type="scientific">Aspergillus thermomutatus</name>
    <name type="common">Neosartorya pseudofischeri</name>
    <dbReference type="NCBI Taxonomy" id="41047"/>
    <lineage>
        <taxon>Eukaryota</taxon>
        <taxon>Fungi</taxon>
        <taxon>Dikarya</taxon>
        <taxon>Ascomycota</taxon>
        <taxon>Pezizomycotina</taxon>
        <taxon>Eurotiomycetes</taxon>
        <taxon>Eurotiomycetidae</taxon>
        <taxon>Eurotiales</taxon>
        <taxon>Aspergillaceae</taxon>
        <taxon>Aspergillus</taxon>
        <taxon>Aspergillus subgen. Fumigati</taxon>
    </lineage>
</organism>
<sequence length="298" mass="33229">MEPPAQSPLKNLQSASSEPSTATFNSGDAAAQLVEGLQHHPFTSSQSLHMTLEKRRQALEQDKTRDQYLLFTAVPPAVFSRLSDDRSRTSKLSRFSYSETGTLVAKVMPSPEHHLSASSFEFLINLELHSMGLRHDVDSLGSATVTIGTWKKEADCCWAPAQQDTELSFVVEVGLSESARHLALDARWWLEARSSSVKLVVTIGINRMNPEVIMQRWEILPGEYHPLAGSSPGSARPSATITIYRTNNTTFISGGQLELPFEKVAGRQANRPTERNLIVPEQRLRNFAEKIWRKQGFL</sequence>
<comment type="caution">
    <text evidence="2">The sequence shown here is derived from an EMBL/GenBank/DDBJ whole genome shotgun (WGS) entry which is preliminary data.</text>
</comment>
<dbReference type="Proteomes" id="UP000215305">
    <property type="component" value="Unassembled WGS sequence"/>
</dbReference>
<protein>
    <submittedName>
        <fullName evidence="2">Uncharacterized protein</fullName>
    </submittedName>
</protein>